<dbReference type="InterPro" id="IPR000551">
    <property type="entry name" value="MerR-type_HTH_dom"/>
</dbReference>
<evidence type="ECO:0000313" key="3">
    <source>
        <dbReference type="EMBL" id="MBC5736790.1"/>
    </source>
</evidence>
<keyword evidence="4" id="KW-1185">Reference proteome</keyword>
<dbReference type="RefSeq" id="WP_155150254.1">
    <property type="nucleotide sequence ID" value="NZ_JACOPQ010000004.1"/>
</dbReference>
<dbReference type="EMBL" id="JACOPQ010000004">
    <property type="protein sequence ID" value="MBC5736790.1"/>
    <property type="molecule type" value="Genomic_DNA"/>
</dbReference>
<keyword evidence="1" id="KW-0238">DNA-binding</keyword>
<proteinExistence type="predicted"/>
<dbReference type="Pfam" id="PF06445">
    <property type="entry name" value="GyrI-like"/>
    <property type="match status" value="1"/>
</dbReference>
<feature type="domain" description="HTH merR-type" evidence="2">
    <location>
        <begin position="7"/>
        <end position="76"/>
    </location>
</feature>
<evidence type="ECO:0000313" key="4">
    <source>
        <dbReference type="Proteomes" id="UP000607645"/>
    </source>
</evidence>
<dbReference type="InterPro" id="IPR009061">
    <property type="entry name" value="DNA-bd_dom_put_sf"/>
</dbReference>
<dbReference type="SUPFAM" id="SSF55136">
    <property type="entry name" value="Probable bacterial effector-binding domain"/>
    <property type="match status" value="1"/>
</dbReference>
<dbReference type="PANTHER" id="PTHR30204">
    <property type="entry name" value="REDOX-CYCLING DRUG-SENSING TRANSCRIPTIONAL ACTIVATOR SOXR"/>
    <property type="match status" value="1"/>
</dbReference>
<dbReference type="PROSITE" id="PS50937">
    <property type="entry name" value="HTH_MERR_2"/>
    <property type="match status" value="1"/>
</dbReference>
<comment type="caution">
    <text evidence="3">The sequence shown here is derived from an EMBL/GenBank/DDBJ whole genome shotgun (WGS) entry which is preliminary data.</text>
</comment>
<dbReference type="PANTHER" id="PTHR30204:SF85">
    <property type="entry name" value="MULTIDRUG-EFFLUX TRANSPORTER 2 REGULATOR"/>
    <property type="match status" value="1"/>
</dbReference>
<name>A0A8J6MCH8_9FIRM</name>
<dbReference type="CDD" id="cd04782">
    <property type="entry name" value="HTH_BltR"/>
    <property type="match status" value="1"/>
</dbReference>
<dbReference type="GO" id="GO:0003700">
    <property type="term" value="F:DNA-binding transcription factor activity"/>
    <property type="evidence" value="ECO:0007669"/>
    <property type="project" value="InterPro"/>
</dbReference>
<dbReference type="Proteomes" id="UP000607645">
    <property type="component" value="Unassembled WGS sequence"/>
</dbReference>
<dbReference type="SMART" id="SM00422">
    <property type="entry name" value="HTH_MERR"/>
    <property type="match status" value="1"/>
</dbReference>
<organism evidence="3 4">
    <name type="scientific">Lawsonibacter faecis</name>
    <dbReference type="NCBI Taxonomy" id="2763052"/>
    <lineage>
        <taxon>Bacteria</taxon>
        <taxon>Bacillati</taxon>
        <taxon>Bacillota</taxon>
        <taxon>Clostridia</taxon>
        <taxon>Eubacteriales</taxon>
        <taxon>Oscillospiraceae</taxon>
        <taxon>Lawsonibacter</taxon>
    </lineage>
</organism>
<dbReference type="InterPro" id="IPR011256">
    <property type="entry name" value="Reg_factor_effector_dom_sf"/>
</dbReference>
<reference evidence="3" key="1">
    <citation type="submission" date="2020-08" db="EMBL/GenBank/DDBJ databases">
        <title>Genome public.</title>
        <authorList>
            <person name="Liu C."/>
            <person name="Sun Q."/>
        </authorList>
    </citation>
    <scope>NUCLEOTIDE SEQUENCE</scope>
    <source>
        <strain evidence="3">NSJ-52</strain>
    </source>
</reference>
<protein>
    <submittedName>
        <fullName evidence="3">MerR family transcriptional regulator</fullName>
    </submittedName>
</protein>
<sequence>MSQPQGHFTTGEFARLCGVSKHTLFHYDEMGVFSPSGRGENGYRYYSLAQLEVFNVIATLKELGMPLADIKAYLDRRSPRELVALLEGEEAQLDEKIRALRQMRGLIHRKAALTRAALGTDWDAIVLRREEEALFVLTRLPPLTTSRDTAMAISEHVLFRERHDIHSPYSIGSMISVEAARAGDFETGYSHFYTRVERRPKGVEVFTRPAGRYLSACHIGGYASVGEAYGRLIGCAETRGMTLCGPFFEDTMLDELSMEGYDNYVLQISILTQGG</sequence>
<accession>A0A8J6MCH8</accession>
<dbReference type="InterPro" id="IPR029442">
    <property type="entry name" value="GyrI-like"/>
</dbReference>
<evidence type="ECO:0000259" key="2">
    <source>
        <dbReference type="PROSITE" id="PS50937"/>
    </source>
</evidence>
<dbReference type="Gene3D" id="1.10.1660.10">
    <property type="match status" value="1"/>
</dbReference>
<dbReference type="SUPFAM" id="SSF46955">
    <property type="entry name" value="Putative DNA-binding domain"/>
    <property type="match status" value="1"/>
</dbReference>
<dbReference type="GO" id="GO:0003677">
    <property type="term" value="F:DNA binding"/>
    <property type="evidence" value="ECO:0007669"/>
    <property type="project" value="UniProtKB-KW"/>
</dbReference>
<dbReference type="Gene3D" id="3.20.80.10">
    <property type="entry name" value="Regulatory factor, effector binding domain"/>
    <property type="match status" value="1"/>
</dbReference>
<dbReference type="AlphaFoldDB" id="A0A8J6MCH8"/>
<dbReference type="Pfam" id="PF13411">
    <property type="entry name" value="MerR_1"/>
    <property type="match status" value="1"/>
</dbReference>
<gene>
    <name evidence="3" type="ORF">H8S62_07165</name>
</gene>
<dbReference type="InterPro" id="IPR047057">
    <property type="entry name" value="MerR_fam"/>
</dbReference>
<dbReference type="PROSITE" id="PS00552">
    <property type="entry name" value="HTH_MERR_1"/>
    <property type="match status" value="1"/>
</dbReference>
<evidence type="ECO:0000256" key="1">
    <source>
        <dbReference type="ARBA" id="ARBA00023125"/>
    </source>
</evidence>